<reference evidence="1 2" key="1">
    <citation type="submission" date="2021-12" db="EMBL/GenBank/DDBJ databases">
        <title>Discovery of the Pendulisporaceae a myxobacterial family with distinct sporulation behavior and unique specialized metabolism.</title>
        <authorList>
            <person name="Garcia R."/>
            <person name="Popoff A."/>
            <person name="Bader C.D."/>
            <person name="Loehr J."/>
            <person name="Walesch S."/>
            <person name="Walt C."/>
            <person name="Boldt J."/>
            <person name="Bunk B."/>
            <person name="Haeckl F.J.F.P.J."/>
            <person name="Gunesch A.P."/>
            <person name="Birkelbach J."/>
            <person name="Nuebel U."/>
            <person name="Pietschmann T."/>
            <person name="Bach T."/>
            <person name="Mueller R."/>
        </authorList>
    </citation>
    <scope>NUCLEOTIDE SEQUENCE [LARGE SCALE GENOMIC DNA]</scope>
    <source>
        <strain evidence="1 2">MSr11954</strain>
    </source>
</reference>
<accession>A0ABZ2LYT3</accession>
<sequence length="77" mass="8253">MDFAKPDRSEGRVFTSTVPPEYPVGERGACQEIALAIFAITAIQNGERAWIANPPGAIHAITARNFALFHRVGGDAS</sequence>
<proteinExistence type="predicted"/>
<keyword evidence="2" id="KW-1185">Reference proteome</keyword>
<dbReference type="RefSeq" id="WP_394824384.1">
    <property type="nucleotide sequence ID" value="NZ_CP089984.1"/>
</dbReference>
<organism evidence="1 2">
    <name type="scientific">Pendulispora albinea</name>
    <dbReference type="NCBI Taxonomy" id="2741071"/>
    <lineage>
        <taxon>Bacteria</taxon>
        <taxon>Pseudomonadati</taxon>
        <taxon>Myxococcota</taxon>
        <taxon>Myxococcia</taxon>
        <taxon>Myxococcales</taxon>
        <taxon>Sorangiineae</taxon>
        <taxon>Pendulisporaceae</taxon>
        <taxon>Pendulispora</taxon>
    </lineage>
</organism>
<evidence type="ECO:0000313" key="1">
    <source>
        <dbReference type="EMBL" id="WXB14759.1"/>
    </source>
</evidence>
<evidence type="ECO:0000313" key="2">
    <source>
        <dbReference type="Proteomes" id="UP001370348"/>
    </source>
</evidence>
<dbReference type="EMBL" id="CP089984">
    <property type="protein sequence ID" value="WXB14759.1"/>
    <property type="molecule type" value="Genomic_DNA"/>
</dbReference>
<dbReference type="Proteomes" id="UP001370348">
    <property type="component" value="Chromosome"/>
</dbReference>
<gene>
    <name evidence="1" type="ORF">LZC94_43940</name>
</gene>
<name>A0ABZ2LYT3_9BACT</name>
<protein>
    <submittedName>
        <fullName evidence="1">Uncharacterized protein</fullName>
    </submittedName>
</protein>